<feature type="compositionally biased region" description="Polar residues" evidence="14">
    <location>
        <begin position="532"/>
        <end position="543"/>
    </location>
</feature>
<evidence type="ECO:0000256" key="11">
    <source>
        <dbReference type="ARBA" id="ARBA00022989"/>
    </source>
</evidence>
<keyword evidence="9" id="KW-0833">Ubl conjugation pathway</keyword>
<dbReference type="InterPro" id="IPR001841">
    <property type="entry name" value="Znf_RING"/>
</dbReference>
<keyword evidence="7" id="KW-0479">Metal-binding</keyword>
<feature type="transmembrane region" description="Helical" evidence="15">
    <location>
        <begin position="1752"/>
        <end position="1770"/>
    </location>
</feature>
<evidence type="ECO:0000256" key="15">
    <source>
        <dbReference type="SAM" id="Phobius"/>
    </source>
</evidence>
<dbReference type="PANTHER" id="PTHR13145:SF0">
    <property type="entry name" value="E3 UBIQUITIN-PROTEIN LIGASE MARCHF6"/>
    <property type="match status" value="1"/>
</dbReference>
<accession>A0A3E2HDS7</accession>
<dbReference type="Pfam" id="PF12906">
    <property type="entry name" value="RINGv"/>
    <property type="match status" value="1"/>
</dbReference>
<evidence type="ECO:0000256" key="2">
    <source>
        <dbReference type="ARBA" id="ARBA00004141"/>
    </source>
</evidence>
<keyword evidence="6 15" id="KW-0812">Transmembrane</keyword>
<dbReference type="GO" id="GO:0036503">
    <property type="term" value="P:ERAD pathway"/>
    <property type="evidence" value="ECO:0007669"/>
    <property type="project" value="TreeGrafter"/>
</dbReference>
<feature type="transmembrane region" description="Helical" evidence="15">
    <location>
        <begin position="122"/>
        <end position="143"/>
    </location>
</feature>
<dbReference type="OMA" id="VGTCYMF"/>
<feature type="transmembrane region" description="Helical" evidence="15">
    <location>
        <begin position="1363"/>
        <end position="1381"/>
    </location>
</feature>
<evidence type="ECO:0000256" key="6">
    <source>
        <dbReference type="ARBA" id="ARBA00022692"/>
    </source>
</evidence>
<dbReference type="FunFam" id="3.30.40.10:FF:000287">
    <property type="entry name" value="RING finger membrane protein"/>
    <property type="match status" value="1"/>
</dbReference>
<dbReference type="InterPro" id="IPR056521">
    <property type="entry name" value="MARCHF6-like_C"/>
</dbReference>
<protein>
    <recommendedName>
        <fullName evidence="4">RING-type E3 ubiquitin transferase</fullName>
        <ecNumber evidence="4">2.3.2.27</ecNumber>
    </recommendedName>
</protein>
<evidence type="ECO:0000313" key="18">
    <source>
        <dbReference type="EMBL" id="RFU31568.1"/>
    </source>
</evidence>
<feature type="transmembrane region" description="Helical" evidence="15">
    <location>
        <begin position="1164"/>
        <end position="1182"/>
    </location>
</feature>
<keyword evidence="11 15" id="KW-1133">Transmembrane helix</keyword>
<feature type="non-terminal residue" evidence="18">
    <location>
        <position position="1"/>
    </location>
</feature>
<dbReference type="SUPFAM" id="SSF57850">
    <property type="entry name" value="RING/U-box"/>
    <property type="match status" value="1"/>
</dbReference>
<evidence type="ECO:0000256" key="7">
    <source>
        <dbReference type="ARBA" id="ARBA00022723"/>
    </source>
</evidence>
<feature type="compositionally biased region" description="Basic and acidic residues" evidence="14">
    <location>
        <begin position="544"/>
        <end position="558"/>
    </location>
</feature>
<feature type="transmembrane region" description="Helical" evidence="15">
    <location>
        <begin position="1566"/>
        <end position="1584"/>
    </location>
</feature>
<dbReference type="InterPro" id="IPR013083">
    <property type="entry name" value="Znf_RING/FYVE/PHD"/>
</dbReference>
<dbReference type="Proteomes" id="UP000258309">
    <property type="component" value="Unassembled WGS sequence"/>
</dbReference>
<feature type="compositionally biased region" description="Basic and acidic residues" evidence="14">
    <location>
        <begin position="627"/>
        <end position="648"/>
    </location>
</feature>
<comment type="subcellular location">
    <subcellularLocation>
        <location evidence="2">Membrane</location>
        <topology evidence="2">Multi-pass membrane protein</topology>
    </subcellularLocation>
</comment>
<evidence type="ECO:0000256" key="5">
    <source>
        <dbReference type="ARBA" id="ARBA00022679"/>
    </source>
</evidence>
<name>A0A3E2HDS7_SCYLI</name>
<dbReference type="EC" id="2.3.2.27" evidence="4"/>
<feature type="transmembrane region" description="Helical" evidence="15">
    <location>
        <begin position="1627"/>
        <end position="1646"/>
    </location>
</feature>
<reference evidence="18 19" key="1">
    <citation type="submission" date="2018-05" db="EMBL/GenBank/DDBJ databases">
        <title>Draft genome sequence of Scytalidium lignicola DSM 105466, a ubiquitous saprotrophic fungus.</title>
        <authorList>
            <person name="Buettner E."/>
            <person name="Gebauer A.M."/>
            <person name="Hofrichter M."/>
            <person name="Liers C."/>
            <person name="Kellner H."/>
        </authorList>
    </citation>
    <scope>NUCLEOTIDE SEQUENCE [LARGE SCALE GENOMIC DNA]</scope>
    <source>
        <strain evidence="18 19">DSM 105466</strain>
    </source>
</reference>
<dbReference type="Pfam" id="PF25417">
    <property type="entry name" value="DUF7889"/>
    <property type="match status" value="1"/>
</dbReference>
<feature type="domain" description="RING-CH-type" evidence="17">
    <location>
        <begin position="33"/>
        <end position="94"/>
    </location>
</feature>
<evidence type="ECO:0000256" key="13">
    <source>
        <dbReference type="PROSITE-ProRule" id="PRU00175"/>
    </source>
</evidence>
<feature type="transmembrane region" description="Helical" evidence="15">
    <location>
        <begin position="1712"/>
        <end position="1732"/>
    </location>
</feature>
<evidence type="ECO:0000256" key="14">
    <source>
        <dbReference type="SAM" id="MobiDB-lite"/>
    </source>
</evidence>
<feature type="compositionally biased region" description="Polar residues" evidence="14">
    <location>
        <begin position="405"/>
        <end position="417"/>
    </location>
</feature>
<feature type="transmembrane region" description="Helical" evidence="15">
    <location>
        <begin position="1320"/>
        <end position="1343"/>
    </location>
</feature>
<feature type="transmembrane region" description="Helical" evidence="15">
    <location>
        <begin position="1214"/>
        <end position="1241"/>
    </location>
</feature>
<gene>
    <name evidence="18" type="ORF">B7463_g4782</name>
</gene>
<evidence type="ECO:0000259" key="16">
    <source>
        <dbReference type="PROSITE" id="PS50089"/>
    </source>
</evidence>
<organism evidence="18 19">
    <name type="scientific">Scytalidium lignicola</name>
    <name type="common">Hyphomycete</name>
    <dbReference type="NCBI Taxonomy" id="5539"/>
    <lineage>
        <taxon>Eukaryota</taxon>
        <taxon>Fungi</taxon>
        <taxon>Dikarya</taxon>
        <taxon>Ascomycota</taxon>
        <taxon>Pezizomycotina</taxon>
        <taxon>Leotiomycetes</taxon>
        <taxon>Leotiomycetes incertae sedis</taxon>
        <taxon>Scytalidium</taxon>
    </lineage>
</organism>
<feature type="region of interest" description="Disordered" evidence="14">
    <location>
        <begin position="703"/>
        <end position="731"/>
    </location>
</feature>
<feature type="domain" description="RING-type" evidence="16">
    <location>
        <begin position="41"/>
        <end position="88"/>
    </location>
</feature>
<feature type="region of interest" description="Disordered" evidence="14">
    <location>
        <begin position="532"/>
        <end position="583"/>
    </location>
</feature>
<evidence type="ECO:0000259" key="17">
    <source>
        <dbReference type="PROSITE" id="PS51292"/>
    </source>
</evidence>
<dbReference type="STRING" id="5539.A0A3E2HDS7"/>
<evidence type="ECO:0000256" key="12">
    <source>
        <dbReference type="ARBA" id="ARBA00023136"/>
    </source>
</evidence>
<dbReference type="EMBL" id="NCSJ02000073">
    <property type="protein sequence ID" value="RFU31568.1"/>
    <property type="molecule type" value="Genomic_DNA"/>
</dbReference>
<comment type="catalytic activity">
    <reaction evidence="1">
        <text>S-ubiquitinyl-[E2 ubiquitin-conjugating enzyme]-L-cysteine + [acceptor protein]-L-lysine = [E2 ubiquitin-conjugating enzyme]-L-cysteine + N(6)-ubiquitinyl-[acceptor protein]-L-lysine.</text>
        <dbReference type="EC" id="2.3.2.27"/>
    </reaction>
</comment>
<evidence type="ECO:0000256" key="4">
    <source>
        <dbReference type="ARBA" id="ARBA00012483"/>
    </source>
</evidence>
<sequence>MEVRPGAGHGPADPAPDIMNDPQYNPHTEGSEDGGVEPDTCRICRGEATEKEPLFYPCKCSGSIKFVHQNCLMDWLSHSQKKHCELCKTPFRFTKLYSPKMPDTLPTDVFLRQFAIHGFKNVAVWLRACLVVTVWLGCLPYLIRQFWRFLFWFSDGGWPPSKHNMISTAINSTALQALKKAAELQLAYLAANGTSSVTPLLPIQTTPSSFSSIIDKFMDLMTPIVQNLNESTVDPLAAGFFKSLSYPFRLQNAAIPDDTFNATNVSQLFTDSSTALRKPSLLSDVPFLKNLTRSMEFNQLVITIAEGYVISIVVVVCFILVFLIREWVVQQQPGINMGAGFNAEAAAAGRPWNPPNIPDNNRQAPPEAQPEAAQRAAENAQDHNPLEVDQRPIARPRRRIGNLPRENQANQETNSVQNVRVFDPTLYVDLPDLPQYAEARQRQWEALNRRPQTETWRWSEESPRNTEEFMSIWRRADGDLEEILRIIERENLTDQMRYWVNAIQQRLIMSTAPLGTKPPSQRRLNELIVRNGSSGDLISNPEGSRSDAVEQEPARERSSSTSKMTEANSFQSDPPVSSSTMDSFISKYKPEGEAIRSSTSSGSWVDVPELPLNENSSLGTGNVPNKSNEEDSMEHSIDKGKGKAKEEAGEPLYDPTSGVLPALDWLPSHSAANLRPRAVSDGPPPKDNISLLGSNNWTFSNISDVDDLPSGGESQTKKAESYTSSTNVDRPQNLMVEDPSAASHVVSRHHNVNHPISIEPTTNSAEDEGHLQIQGQDGVVRGYANWEEVFAANPVEDADSDAAVDGSSTHEAAEANPFAPDTLLPEPRGPAALPVNEPQGFIGRVADWLWGAVGDNAQEAEQRPDDEQVVEDLAAEAPFVPVAQPNLDNRDDGVAPQQDREVVEAAIAAGIDPNDPDGIDDAEDFEGIMELIGMRGPIFGLLQNALFSAFLLALTVAFGVWIPYSIGRITVLLVANPGPTLKLPLRLIYGGAAFIQDMALAALGVLSYCLVLPIRIWALYNNNADSSFKLKSSILSSEALRISNGATDRILDGTISVIVNIADSDMFTFSAASHEALLLIKSTISDAFITVEHTVSFIYGGEYNITPGAFRQLISDILQISSSALSALLQILARPNSWVISFEVTPRSIPLDPQLSIWDGVDRFWATLIGYITLTTLGALYVHKSSPFSTTQAGREWEATMLDILNQAGGVMKVILIISIEMLVFPLYCGLLLDAALLPLFDNATIMSRIQFTMTSPLTSIFVHWFVGTCYMFHFALFVSMCRKIMRKGVLYFIRDPDDPTFHPVRDVLERNVATQLRKILFSALVYGALVVICLGGVVWGLAYSFKGVLPIHWSSNEPVLEFPIDLLFYNFLMPLAVKFFKPSDGLHAMYDWWFHQCARMLRLTWFMFGERRQDEEGYAVRRRWMDVLKGLEGESAHPRDQPPEAVFNENPELNVYFRKDGRYVRAPASDQVRIPKGTDVFLEVTETNDRVDGRWDRPDGLHGRNSESFKQVYVPPWFRLRIFIFILFIWLFAAATGLSITIVPLVFGRQVFTRLIPTHVKKNDVYAFSIGIYILGSTLYILLHLRQGIRYILNALSIDGDVPQQAIRRATAVGVRVAKIVWTHTGFLIILPTLLALVVEFYFIVPIHTYWAPEEQHTIHFVQSWTLGLLYVKLTSQAILWYENSRPAEALRAITRDGYFNPDARLATRSFILPGSVVLSTSIVIPWLLASFMASTVYKSTPEQHKLLYRYSYPAFLLLGILAIAGFALRRMVREWQQKIKDEVYLIGERLHNFSGNSKSGSVSVPNTRRIDA</sequence>
<feature type="region of interest" description="Disordered" evidence="14">
    <location>
        <begin position="347"/>
        <end position="417"/>
    </location>
</feature>
<dbReference type="PROSITE" id="PS50089">
    <property type="entry name" value="ZF_RING_2"/>
    <property type="match status" value="1"/>
</dbReference>
<evidence type="ECO:0000256" key="10">
    <source>
        <dbReference type="ARBA" id="ARBA00022833"/>
    </source>
</evidence>
<evidence type="ECO:0000256" key="3">
    <source>
        <dbReference type="ARBA" id="ARBA00004906"/>
    </source>
</evidence>
<feature type="compositionally biased region" description="Polar residues" evidence="14">
    <location>
        <begin position="559"/>
        <end position="583"/>
    </location>
</feature>
<feature type="compositionally biased region" description="Low complexity" evidence="14">
    <location>
        <begin position="361"/>
        <end position="379"/>
    </location>
</feature>
<proteinExistence type="predicted"/>
<feature type="region of interest" description="Disordered" evidence="14">
    <location>
        <begin position="1"/>
        <end position="36"/>
    </location>
</feature>
<keyword evidence="19" id="KW-1185">Reference proteome</keyword>
<feature type="non-terminal residue" evidence="18">
    <location>
        <position position="1814"/>
    </location>
</feature>
<dbReference type="InterPro" id="IPR011016">
    <property type="entry name" value="Znf_RING-CH"/>
</dbReference>
<feature type="transmembrane region" description="Helical" evidence="15">
    <location>
        <begin position="300"/>
        <end position="324"/>
    </location>
</feature>
<feature type="transmembrane region" description="Helical" evidence="15">
    <location>
        <begin position="1523"/>
        <end position="1546"/>
    </location>
</feature>
<dbReference type="SMART" id="SM00744">
    <property type="entry name" value="RINGv"/>
    <property type="match status" value="1"/>
</dbReference>
<feature type="compositionally biased region" description="Polar residues" evidence="14">
    <location>
        <begin position="613"/>
        <end position="626"/>
    </location>
</feature>
<evidence type="ECO:0000256" key="9">
    <source>
        <dbReference type="ARBA" id="ARBA00022786"/>
    </source>
</evidence>
<dbReference type="Pfam" id="PF23113">
    <property type="entry name" value="MARCHF6_C"/>
    <property type="match status" value="1"/>
</dbReference>
<comment type="pathway">
    <text evidence="3">Protein modification; protein ubiquitination.</text>
</comment>
<feature type="region of interest" description="Disordered" evidence="14">
    <location>
        <begin position="595"/>
        <end position="656"/>
    </location>
</feature>
<evidence type="ECO:0000256" key="8">
    <source>
        <dbReference type="ARBA" id="ARBA00022771"/>
    </source>
</evidence>
<dbReference type="PANTHER" id="PTHR13145">
    <property type="entry name" value="SSM4 PROTEIN"/>
    <property type="match status" value="1"/>
</dbReference>
<feature type="transmembrane region" description="Helical" evidence="15">
    <location>
        <begin position="945"/>
        <end position="967"/>
    </location>
</feature>
<dbReference type="Gene3D" id="3.30.40.10">
    <property type="entry name" value="Zinc/RING finger domain, C3HC4 (zinc finger)"/>
    <property type="match status" value="1"/>
</dbReference>
<keyword evidence="8 13" id="KW-0863">Zinc-finger</keyword>
<dbReference type="OrthoDB" id="1108038at2759"/>
<dbReference type="GO" id="GO:0008270">
    <property type="term" value="F:zinc ion binding"/>
    <property type="evidence" value="ECO:0007669"/>
    <property type="project" value="UniProtKB-KW"/>
</dbReference>
<comment type="caution">
    <text evidence="18">The sequence shown here is derived from an EMBL/GenBank/DDBJ whole genome shotgun (WGS) entry which is preliminary data.</text>
</comment>
<feature type="region of interest" description="Disordered" evidence="14">
    <location>
        <begin position="799"/>
        <end position="819"/>
    </location>
</feature>
<dbReference type="CDD" id="cd16702">
    <property type="entry name" value="RING_CH-C4HC3_MARCH6"/>
    <property type="match status" value="1"/>
</dbReference>
<dbReference type="PROSITE" id="PS51292">
    <property type="entry name" value="ZF_RING_CH"/>
    <property type="match status" value="1"/>
</dbReference>
<dbReference type="GO" id="GO:0005789">
    <property type="term" value="C:endoplasmic reticulum membrane"/>
    <property type="evidence" value="ECO:0007669"/>
    <property type="project" value="TreeGrafter"/>
</dbReference>
<keyword evidence="10" id="KW-0862">Zinc</keyword>
<feature type="transmembrane region" description="Helical" evidence="15">
    <location>
        <begin position="1261"/>
        <end position="1279"/>
    </location>
</feature>
<feature type="transmembrane region" description="Helical" evidence="15">
    <location>
        <begin position="987"/>
        <end position="1011"/>
    </location>
</feature>
<feature type="compositionally biased region" description="Basic and acidic residues" evidence="14">
    <location>
        <begin position="380"/>
        <end position="392"/>
    </location>
</feature>
<dbReference type="InterPro" id="IPR057211">
    <property type="entry name" value="DUF7889"/>
</dbReference>
<evidence type="ECO:0000313" key="19">
    <source>
        <dbReference type="Proteomes" id="UP000258309"/>
    </source>
</evidence>
<feature type="compositionally biased region" description="Polar residues" evidence="14">
    <location>
        <begin position="721"/>
        <end position="730"/>
    </location>
</feature>
<keyword evidence="5" id="KW-0808">Transferase</keyword>
<feature type="transmembrane region" description="Helical" evidence="15">
    <location>
        <begin position="1666"/>
        <end position="1683"/>
    </location>
</feature>
<dbReference type="GO" id="GO:0061630">
    <property type="term" value="F:ubiquitin protein ligase activity"/>
    <property type="evidence" value="ECO:0007669"/>
    <property type="project" value="UniProtKB-EC"/>
</dbReference>
<keyword evidence="12 15" id="KW-0472">Membrane</keyword>
<evidence type="ECO:0000256" key="1">
    <source>
        <dbReference type="ARBA" id="ARBA00000900"/>
    </source>
</evidence>